<evidence type="ECO:0000313" key="4">
    <source>
        <dbReference type="Proteomes" id="UP000193228"/>
    </source>
</evidence>
<reference evidence="4" key="1">
    <citation type="submission" date="2017-04" db="EMBL/GenBank/DDBJ databases">
        <authorList>
            <person name="Varghese N."/>
            <person name="Submissions S."/>
        </authorList>
    </citation>
    <scope>NUCLEOTIDE SEQUENCE [LARGE SCALE GENOMIC DNA]</scope>
    <source>
        <strain evidence="4">LMG 29540</strain>
    </source>
</reference>
<dbReference type="InterPro" id="IPR036291">
    <property type="entry name" value="NAD(P)-bd_dom_sf"/>
</dbReference>
<feature type="transmembrane region" description="Helical" evidence="1">
    <location>
        <begin position="21"/>
        <end position="41"/>
    </location>
</feature>
<accession>A0A1X7LMC3</accession>
<dbReference type="SUPFAM" id="SSF51735">
    <property type="entry name" value="NAD(P)-binding Rossmann-fold domains"/>
    <property type="match status" value="1"/>
</dbReference>
<dbReference type="AlphaFoldDB" id="A0A1X7LMC3"/>
<dbReference type="Pfam" id="PF01370">
    <property type="entry name" value="Epimerase"/>
    <property type="match status" value="1"/>
</dbReference>
<evidence type="ECO:0000259" key="2">
    <source>
        <dbReference type="Pfam" id="PF01370"/>
    </source>
</evidence>
<keyword evidence="1" id="KW-1133">Transmembrane helix</keyword>
<dbReference type="PANTHER" id="PTHR48079:SF6">
    <property type="entry name" value="NAD(P)-BINDING DOMAIN-CONTAINING PROTEIN-RELATED"/>
    <property type="match status" value="1"/>
</dbReference>
<feature type="domain" description="NAD-dependent epimerase/dehydratase" evidence="2">
    <location>
        <begin position="24"/>
        <end position="253"/>
    </location>
</feature>
<evidence type="ECO:0000256" key="1">
    <source>
        <dbReference type="SAM" id="Phobius"/>
    </source>
</evidence>
<dbReference type="GO" id="GO:0004029">
    <property type="term" value="F:aldehyde dehydrogenase (NAD+) activity"/>
    <property type="evidence" value="ECO:0007669"/>
    <property type="project" value="TreeGrafter"/>
</dbReference>
<dbReference type="GO" id="GO:0005737">
    <property type="term" value="C:cytoplasm"/>
    <property type="evidence" value="ECO:0007669"/>
    <property type="project" value="TreeGrafter"/>
</dbReference>
<dbReference type="InterPro" id="IPR051783">
    <property type="entry name" value="NAD(P)-dependent_oxidoreduct"/>
</dbReference>
<keyword evidence="1" id="KW-0812">Transmembrane</keyword>
<gene>
    <name evidence="3" type="ORF">SAMN06265784_10793</name>
</gene>
<protein>
    <submittedName>
        <fullName evidence="3">Nucleoside-diphosphate-sugar epimerase</fullName>
    </submittedName>
</protein>
<sequence length="326" mass="34758">MSKRLDYNQMLESTRRQQENFMKIFIAGATGAVGLPLVRVLCTLGHQVTGMTRAGAGVDRLRELGAVPSCADAFDAAAVRSAIEAASPDVVIDQLTWLPANPADIIKSMPNDTRLHREGGANLLAAARELGVSRYIVQSRGFYLDAPAGQLADETARLRYDAPGEIGDSVRAIGEYEDKVLASASLDGVVMRYGFFYGPGTWYRPDGAIAEQVRNGESSIIGAGNAVWSFVHIDDAIAATVAALTSEPGVYNVVDDDPLPVAEWLPAFARWVGAPTPPGVSVNDALNLAGEEAVFYHTRLTGASNERAKAKLGFAPRPLLWKSGAS</sequence>
<proteinExistence type="predicted"/>
<organism evidence="3 4">
    <name type="scientific">Paraburkholderia susongensis</name>
    <dbReference type="NCBI Taxonomy" id="1515439"/>
    <lineage>
        <taxon>Bacteria</taxon>
        <taxon>Pseudomonadati</taxon>
        <taxon>Pseudomonadota</taxon>
        <taxon>Betaproteobacteria</taxon>
        <taxon>Burkholderiales</taxon>
        <taxon>Burkholderiaceae</taxon>
        <taxon>Paraburkholderia</taxon>
    </lineage>
</organism>
<name>A0A1X7LMC3_9BURK</name>
<keyword evidence="1" id="KW-0472">Membrane</keyword>
<keyword evidence="4" id="KW-1185">Reference proteome</keyword>
<dbReference type="Proteomes" id="UP000193228">
    <property type="component" value="Unassembled WGS sequence"/>
</dbReference>
<dbReference type="InterPro" id="IPR001509">
    <property type="entry name" value="Epimerase_deHydtase"/>
</dbReference>
<dbReference type="PANTHER" id="PTHR48079">
    <property type="entry name" value="PROTEIN YEEZ"/>
    <property type="match status" value="1"/>
</dbReference>
<dbReference type="Gene3D" id="3.40.50.720">
    <property type="entry name" value="NAD(P)-binding Rossmann-like Domain"/>
    <property type="match status" value="1"/>
</dbReference>
<dbReference type="RefSeq" id="WP_208626126.1">
    <property type="nucleotide sequence ID" value="NZ_FXAT01000007.1"/>
</dbReference>
<evidence type="ECO:0000313" key="3">
    <source>
        <dbReference type="EMBL" id="SMG55021.1"/>
    </source>
</evidence>
<dbReference type="EMBL" id="FXAT01000007">
    <property type="protein sequence ID" value="SMG55021.1"/>
    <property type="molecule type" value="Genomic_DNA"/>
</dbReference>
<dbReference type="STRING" id="1515439.SAMN06265784_10793"/>